<sequence>MSDQPPTRAQPNIVLVVMDDLGYGDLGCMGNTILRTPRIDSVAADGITLRHMYAASAVCTPSRAALMTGRYPQRVGLPKVLNPRDGTGLSAWEYTLPEMLRDAGYRTAMFGKWHLGCRPEHYPTRHGFDEYAGLLYSNDMHPVELFEGEKISTADVDQARLTAAYTDQAIDFIERHADRPFFVYLAHTMPHVPLHVEDEFAGRSAGGRYGDVVESLDHHIGRLLDTLDDLGLADDTLVMVTSDNGPWFEGSTGGLRGTKLHTYEGGIRVPFVARWPGRIPAGAMSDAPVCLFDLLPTLAALAGGTVPQDRPIDGVDVSAVLAGGPMPRRRPLFFFHWWTLNAIRSGRWKLHLDRFPRDQNRAQGRELPQLFDLESDPAETYDLRHGHPDVLEHLTGLATCFEAEIAGQRLAAEARAAGRATAG</sequence>
<dbReference type="PROSITE" id="PS00523">
    <property type="entry name" value="SULFATASE_1"/>
    <property type="match status" value="1"/>
</dbReference>
<dbReference type="Gene3D" id="3.40.720.10">
    <property type="entry name" value="Alkaline Phosphatase, subunit A"/>
    <property type="match status" value="1"/>
</dbReference>
<dbReference type="GO" id="GO:0046872">
    <property type="term" value="F:metal ion binding"/>
    <property type="evidence" value="ECO:0007669"/>
    <property type="project" value="UniProtKB-KW"/>
</dbReference>
<feature type="domain" description="Sulfatase N-terminal" evidence="5">
    <location>
        <begin position="11"/>
        <end position="303"/>
    </location>
</feature>
<comment type="similarity">
    <text evidence="1">Belongs to the sulfatase family.</text>
</comment>
<dbReference type="PANTHER" id="PTHR42693">
    <property type="entry name" value="ARYLSULFATASE FAMILY MEMBER"/>
    <property type="match status" value="1"/>
</dbReference>
<evidence type="ECO:0000256" key="1">
    <source>
        <dbReference type="ARBA" id="ARBA00008779"/>
    </source>
</evidence>
<dbReference type="PANTHER" id="PTHR42693:SF33">
    <property type="entry name" value="ARYLSULFATASE"/>
    <property type="match status" value="1"/>
</dbReference>
<keyword evidence="7" id="KW-1185">Reference proteome</keyword>
<dbReference type="InterPro" id="IPR050738">
    <property type="entry name" value="Sulfatase"/>
</dbReference>
<evidence type="ECO:0000256" key="2">
    <source>
        <dbReference type="ARBA" id="ARBA00022723"/>
    </source>
</evidence>
<evidence type="ECO:0000259" key="5">
    <source>
        <dbReference type="Pfam" id="PF00884"/>
    </source>
</evidence>
<gene>
    <name evidence="6" type="ORF">E1269_03550</name>
</gene>
<dbReference type="Gene3D" id="3.30.1120.10">
    <property type="match status" value="1"/>
</dbReference>
<organism evidence="6 7">
    <name type="scientific">Jiangella asiatica</name>
    <dbReference type="NCBI Taxonomy" id="2530372"/>
    <lineage>
        <taxon>Bacteria</taxon>
        <taxon>Bacillati</taxon>
        <taxon>Actinomycetota</taxon>
        <taxon>Actinomycetes</taxon>
        <taxon>Jiangellales</taxon>
        <taxon>Jiangellaceae</taxon>
        <taxon>Jiangella</taxon>
    </lineage>
</organism>
<accession>A0A4R5DPY5</accession>
<dbReference type="RefSeq" id="WP_131891286.1">
    <property type="nucleotide sequence ID" value="NZ_SMKZ01000003.1"/>
</dbReference>
<evidence type="ECO:0000313" key="7">
    <source>
        <dbReference type="Proteomes" id="UP000294739"/>
    </source>
</evidence>
<protein>
    <recommendedName>
        <fullName evidence="5">Sulfatase N-terminal domain-containing protein</fullName>
    </recommendedName>
</protein>
<keyword evidence="4" id="KW-0106">Calcium</keyword>
<dbReference type="InParanoid" id="A0A4R5DPY5"/>
<dbReference type="InterPro" id="IPR000917">
    <property type="entry name" value="Sulfatase_N"/>
</dbReference>
<comment type="caution">
    <text evidence="6">The sequence shown here is derived from an EMBL/GenBank/DDBJ whole genome shotgun (WGS) entry which is preliminary data.</text>
</comment>
<dbReference type="OrthoDB" id="9777306at2"/>
<proteinExistence type="inferred from homology"/>
<evidence type="ECO:0000256" key="3">
    <source>
        <dbReference type="ARBA" id="ARBA00022801"/>
    </source>
</evidence>
<dbReference type="SUPFAM" id="SSF53649">
    <property type="entry name" value="Alkaline phosphatase-like"/>
    <property type="match status" value="1"/>
</dbReference>
<dbReference type="CDD" id="cd16026">
    <property type="entry name" value="GALNS_like"/>
    <property type="match status" value="1"/>
</dbReference>
<reference evidence="6 7" key="1">
    <citation type="submission" date="2019-03" db="EMBL/GenBank/DDBJ databases">
        <title>Draft genome sequences of novel Actinobacteria.</title>
        <authorList>
            <person name="Sahin N."/>
            <person name="Ay H."/>
            <person name="Saygin H."/>
        </authorList>
    </citation>
    <scope>NUCLEOTIDE SEQUENCE [LARGE SCALE GENOMIC DNA]</scope>
    <source>
        <strain evidence="6 7">5K138</strain>
    </source>
</reference>
<dbReference type="Proteomes" id="UP000294739">
    <property type="component" value="Unassembled WGS sequence"/>
</dbReference>
<dbReference type="InterPro" id="IPR024607">
    <property type="entry name" value="Sulfatase_CS"/>
</dbReference>
<dbReference type="Pfam" id="PF14707">
    <property type="entry name" value="Sulfatase_C"/>
    <property type="match status" value="1"/>
</dbReference>
<keyword evidence="2" id="KW-0479">Metal-binding</keyword>
<dbReference type="InterPro" id="IPR017850">
    <property type="entry name" value="Alkaline_phosphatase_core_sf"/>
</dbReference>
<dbReference type="Pfam" id="PF00884">
    <property type="entry name" value="Sulfatase"/>
    <property type="match status" value="1"/>
</dbReference>
<dbReference type="EMBL" id="SMKZ01000003">
    <property type="protein sequence ID" value="TDE14240.1"/>
    <property type="molecule type" value="Genomic_DNA"/>
</dbReference>
<name>A0A4R5DPY5_9ACTN</name>
<evidence type="ECO:0000313" key="6">
    <source>
        <dbReference type="EMBL" id="TDE14240.1"/>
    </source>
</evidence>
<evidence type="ECO:0000256" key="4">
    <source>
        <dbReference type="ARBA" id="ARBA00022837"/>
    </source>
</evidence>
<keyword evidence="3" id="KW-0378">Hydrolase</keyword>
<dbReference type="AlphaFoldDB" id="A0A4R5DPY5"/>
<dbReference type="GO" id="GO:0004065">
    <property type="term" value="F:arylsulfatase activity"/>
    <property type="evidence" value="ECO:0007669"/>
    <property type="project" value="TreeGrafter"/>
</dbReference>